<evidence type="ECO:0000259" key="4">
    <source>
        <dbReference type="Pfam" id="PF01364"/>
    </source>
</evidence>
<keyword evidence="2" id="KW-0472">Membrane</keyword>
<dbReference type="InterPro" id="IPR029031">
    <property type="entry name" value="Gingipain_N_sf"/>
</dbReference>
<dbReference type="InterPro" id="IPR029030">
    <property type="entry name" value="Caspase-like_dom_sf"/>
</dbReference>
<evidence type="ECO:0000256" key="2">
    <source>
        <dbReference type="SAM" id="Phobius"/>
    </source>
</evidence>
<keyword evidence="2" id="KW-0812">Transmembrane</keyword>
<dbReference type="Gene3D" id="2.60.40.3800">
    <property type="match status" value="1"/>
</dbReference>
<feature type="chain" id="PRO_5012960926" evidence="3">
    <location>
        <begin position="25"/>
        <end position="2503"/>
    </location>
</feature>
<dbReference type="SUPFAM" id="SSF52129">
    <property type="entry name" value="Caspase-like"/>
    <property type="match status" value="1"/>
</dbReference>
<dbReference type="Pfam" id="PF01364">
    <property type="entry name" value="Peptidase_C25"/>
    <property type="match status" value="1"/>
</dbReference>
<dbReference type="EMBL" id="MAAO01000006">
    <property type="protein sequence ID" value="OUR96697.1"/>
    <property type="molecule type" value="Genomic_DNA"/>
</dbReference>
<protein>
    <submittedName>
        <fullName evidence="6">Uncharacterized protein</fullName>
    </submittedName>
</protein>
<sequence>MNKLKVPLFLIVLTILLSMQSGLAACGGTVRTWAGSTNVWNTASNWSGSNVPNTTSEDVVIISTGSSARVSTDITVGCMDVQSGIFEGTTNDKLTVTGDYFRAPFTNTLNLTSNKFRIEMAGTSAQTFEAVDDIRDLDLSNDTSVTLKNNFRIRSDLRITSTGITYVEGDITLNNTGVNQLIPAGHTVIIKNGGSIFAKGGLTISGVLKVEAGGELRIRRDETLTVSSGGVLQLLGASGNPAKLVSEASNRTFIFIMNGILTANYFTVQRTNASGMSIGSTGTVTQLDNGEFRGIRANGFAISLANGSSLPSTMDTIGFFNDDAQLNPNNFNATSYSGASTLLDNYSGDVSGTSFEVDPSSKINWNVSASTELSLVDDAETGEPQLFIDPSEEFTFAEFAFSLTQNDTITDITQVAITMTGSASISDLEYVRAYIDSNANCNYNSSNDTLIGDLSFSGSPAKAIVNIPTGQIQSNGPSDQGCLIIRAKTTANPSDAKTVKFGVMATSDVTNSGAYSFSVTSSPPVESKMSTIRNSNYSKWEGSVDDQWSNLNNWSGATLPSSSRDCQVGVGSNTTRVNTSPIACANATLQTNGTMNWNNSTFHFEVSNTLNIQSSFNFTNATLGSITMKGVTNQSFTSSTTFPGNLIINNSGSSASNTVAVLSNATFSGNLTCSDGQLAIPNGVTLTILGDVTVQSGCSLVIQSGGTLALGNGRTLTVNTGGTLNIVGNSSNKAMVTTSNSAFAMAVVVNGTINARYYTFDHLATSGVTINAGATINATNHLQDGSFTYPVNGGTTLLNLHRQIPTNALSDMTFDSNGSAAASVTNINTNATGAGTLSITNHSGDLSGSTLDNATSYLISWSGETNTILLTQETSSPGTVTVGGTYSMVRYGFKQSSAGAFSDTDVTSLKITLTGTGTSADITSASIYYDSDCNGTGGSLIGSGTFSGNPATRTFSFAGGQFTVEADAVTPPKRCIYVDYNITSSATGNNTLGVSIAAANDMVNSQGYAFSATTPTPVTSGTPSTIYAPSTTIWTGTTNTDWFTASNWTAGVPSLTKTCQIPNVTNDPTVGSGTATCKNVDITNGVLTISGGATLETYGNFTNTGTLNQTGNLDLADGGSSLNHNITSTSTINTLRINKSGGGTISVTDSSLQINTVSVLSSNFLFKVLNGKKLVLPNGINMSSGTYQLDGGGTIEIGSGQSLQVSGSGLFVINGVNDTFPQSSSNKGLIQPVGGSGTFGITTTGGRISFSGFYFNKLNTSGLNIGGSTIITKLEGGQLTNLSASHSSVRAIQINTSGSIPSSASNIAWTWGNFNSFDPATGNTPASSAGYTLIYSSGCSGQSIDFSGWTGDWYESQTTFDVSTKVNTSSCNVSLSNSQSAVSLENFKATPYDQAIDISWTTILEVNHIGFNLYRSNSPDGGEFKQVNTELIRNLNNAGQARGDYRFIDNGVTNNEFYYYFLEDLEVGGKRTLHGPVYATARSGLGNPPAAGASDNVGTNPDDDIFNPNPGTITNPSYKDLGHGVKILLQTSSTLKLKINPSTAVYTTSLWNGAYETVAITGYSKSVTPTLPELPERELLIEVHEYTTAANVDNLTLTTSVTAGKLIAPAPTFTIEADNSMSTSYSINATTYATSANFPNSHLTLDSDLITIGKRKYIRVKLTPLNFNPVTQDITASDEIIVDINLVGGGINPLPINDGTSATSYLSMNSLKIDIEETGMHELLFTDLLNTYTDFPFDEVNLSELRLYAGENEVPLEITSIDGQFNSGDSLKFFARAKDSIESKTTSLILTIGNPLDEGNSPLRILDFDGTPGDFEEASEQVTLIKRVYEENKKYLDGISLGHSGDHFFWTQIFSLAGWDTFTVSPNLPELDLSSNENVIVNFTLKGNLGQYYGNQIEHHMELYINSNLEDEATFWSNEQQVLSFEIPADRFLRGINGVSLKLLGTNVPNSDLDIAYIDKVEVIYVADLSASSNKLNVHLNESLVQYSMTDFTNGNINIYDTSDSEIVKISNAVITSNAGNTIYTATFGVDDMLNTNDEKELFATTDDAFLIPYSLSLISDYESPLRESDNRGKLLIIGHENLLYAAEELAEYRRSQGMEVLSVSLEQIYLEFSYGSKSSKAIKDFINYAISNWDVKPEYVFILGDGTTDPLDHNIDVYTNLERSSHEVETLPMPLSTGRFQDFGNDNYFVSSDSSHIPKIAIGRLPTNDPDLVRAYIQKVIDFENGDTTPNLLETISFLAGKDDGDFDKFLEKSKEIALKAKASNQNLQTTMTDATPLATDQNIRDEIISLFNNTPLFISMMGHGSAISWGKNSSFTSTNAKALTNPLHPISIMWSCEGAQYFYPEKAYSSIGEELVLNETGGSIIYMGSTTFTTPSAQLKLAQNFFEQYSSETSSVFKNNRIGDIFIQSKLSLGTHEYERDIVSSFSLIGDPTLRLPSSIFAPPPRALSTPAPASGGGGGCSASAADGRTQIPWYFGLMEWLFYLSLIFAFTLGRKIRLKL</sequence>
<dbReference type="Gene3D" id="3.40.50.1460">
    <property type="match status" value="1"/>
</dbReference>
<evidence type="ECO:0000256" key="3">
    <source>
        <dbReference type="SAM" id="SignalP"/>
    </source>
</evidence>
<keyword evidence="2" id="KW-1133">Transmembrane helix</keyword>
<dbReference type="InterPro" id="IPR001769">
    <property type="entry name" value="Gingipain"/>
</dbReference>
<name>A0A1Y5F727_9BACT</name>
<feature type="transmembrane region" description="Helical" evidence="2">
    <location>
        <begin position="2474"/>
        <end position="2495"/>
    </location>
</feature>
<dbReference type="PROSITE" id="PS51257">
    <property type="entry name" value="PROKAR_LIPOPROTEIN"/>
    <property type="match status" value="1"/>
</dbReference>
<dbReference type="Gene3D" id="3.40.50.10390">
    <property type="entry name" value="Gingipain r, domain 1"/>
    <property type="match status" value="1"/>
</dbReference>
<dbReference type="Proteomes" id="UP000196531">
    <property type="component" value="Unassembled WGS sequence"/>
</dbReference>
<evidence type="ECO:0000259" key="5">
    <source>
        <dbReference type="Pfam" id="PF08126"/>
    </source>
</evidence>
<feature type="domain" description="Gingipain" evidence="4">
    <location>
        <begin position="2076"/>
        <end position="2438"/>
    </location>
</feature>
<accession>A0A1Y5F727</accession>
<organism evidence="6 7">
    <name type="scientific">Halobacteriovorax marinus</name>
    <dbReference type="NCBI Taxonomy" id="97084"/>
    <lineage>
        <taxon>Bacteria</taxon>
        <taxon>Pseudomonadati</taxon>
        <taxon>Bdellovibrionota</taxon>
        <taxon>Bacteriovoracia</taxon>
        <taxon>Bacteriovoracales</taxon>
        <taxon>Halobacteriovoraceae</taxon>
        <taxon>Halobacteriovorax</taxon>
    </lineage>
</organism>
<evidence type="ECO:0000313" key="7">
    <source>
        <dbReference type="Proteomes" id="UP000196531"/>
    </source>
</evidence>
<evidence type="ECO:0000313" key="6">
    <source>
        <dbReference type="EMBL" id="OUR96697.1"/>
    </source>
</evidence>
<dbReference type="InterPro" id="IPR012600">
    <property type="entry name" value="Propeptide_C25"/>
</dbReference>
<dbReference type="GO" id="GO:0004197">
    <property type="term" value="F:cysteine-type endopeptidase activity"/>
    <property type="evidence" value="ECO:0007669"/>
    <property type="project" value="InterPro"/>
</dbReference>
<gene>
    <name evidence="6" type="ORF">A9Q84_10160</name>
</gene>
<dbReference type="InterPro" id="IPR038490">
    <property type="entry name" value="Gingipain_propep_sf"/>
</dbReference>
<proteinExistence type="predicted"/>
<feature type="domain" description="Gingipain propeptide" evidence="5">
    <location>
        <begin position="1552"/>
        <end position="1685"/>
    </location>
</feature>
<dbReference type="Pfam" id="PF08126">
    <property type="entry name" value="Propeptide_C25"/>
    <property type="match status" value="1"/>
</dbReference>
<reference evidence="7" key="1">
    <citation type="journal article" date="2017" name="Proc. Natl. Acad. Sci. U.S.A.">
        <title>Simulation of Deepwater Horizon oil plume reveals substrate specialization within a complex community of hydrocarbon-degraders.</title>
        <authorList>
            <person name="Hu P."/>
            <person name="Dubinsky E.A."/>
            <person name="Probst A.J."/>
            <person name="Wang J."/>
            <person name="Sieber C.M.K."/>
            <person name="Tom L.M."/>
            <person name="Gardinali P."/>
            <person name="Banfield J.F."/>
            <person name="Atlas R.M."/>
            <person name="Andersen G.L."/>
        </authorList>
    </citation>
    <scope>NUCLEOTIDE SEQUENCE [LARGE SCALE GENOMIC DNA]</scope>
</reference>
<dbReference type="GO" id="GO:0006508">
    <property type="term" value="P:proteolysis"/>
    <property type="evidence" value="ECO:0007669"/>
    <property type="project" value="InterPro"/>
</dbReference>
<keyword evidence="1 3" id="KW-0732">Signal</keyword>
<feature type="signal peptide" evidence="3">
    <location>
        <begin position="1"/>
        <end position="24"/>
    </location>
</feature>
<comment type="caution">
    <text evidence="6">The sequence shown here is derived from an EMBL/GenBank/DDBJ whole genome shotgun (WGS) entry which is preliminary data.</text>
</comment>
<evidence type="ECO:0000256" key="1">
    <source>
        <dbReference type="ARBA" id="ARBA00022729"/>
    </source>
</evidence>